<sequence length="131" mass="14545">MLQKFDDRDSEVERDSDGSWSAFSSGDSGSETFSSQDERTPGKEEEIGKDGTMWTVVGEEESRGRRQSRNAMTERQIQDVQTAFLCVVDAEMLIHVQGCRVAEARRILGDDSSSDMSVDELKAFLALVSAK</sequence>
<comment type="caution">
    <text evidence="2">The sequence shown here is derived from an EMBL/GenBank/DDBJ whole genome shotgun (WGS) entry which is preliminary data.</text>
</comment>
<keyword evidence="3" id="KW-1185">Reference proteome</keyword>
<name>A0AAV9QTL8_9TELE</name>
<dbReference type="Proteomes" id="UP001311232">
    <property type="component" value="Unassembled WGS sequence"/>
</dbReference>
<feature type="compositionally biased region" description="Basic and acidic residues" evidence="1">
    <location>
        <begin position="36"/>
        <end position="49"/>
    </location>
</feature>
<accession>A0AAV9QTL8</accession>
<feature type="compositionally biased region" description="Basic and acidic residues" evidence="1">
    <location>
        <begin position="1"/>
        <end position="17"/>
    </location>
</feature>
<evidence type="ECO:0000313" key="3">
    <source>
        <dbReference type="Proteomes" id="UP001311232"/>
    </source>
</evidence>
<evidence type="ECO:0000256" key="1">
    <source>
        <dbReference type="SAM" id="MobiDB-lite"/>
    </source>
</evidence>
<protein>
    <submittedName>
        <fullName evidence="2">Uncharacterized protein</fullName>
    </submittedName>
</protein>
<proteinExistence type="predicted"/>
<dbReference type="AlphaFoldDB" id="A0AAV9QTL8"/>
<feature type="region of interest" description="Disordered" evidence="1">
    <location>
        <begin position="1"/>
        <end position="74"/>
    </location>
</feature>
<dbReference type="EMBL" id="JAHHUM010002884">
    <property type="protein sequence ID" value="KAK5600583.1"/>
    <property type="molecule type" value="Genomic_DNA"/>
</dbReference>
<organism evidence="2 3">
    <name type="scientific">Crenichthys baileyi</name>
    <name type="common">White River springfish</name>
    <dbReference type="NCBI Taxonomy" id="28760"/>
    <lineage>
        <taxon>Eukaryota</taxon>
        <taxon>Metazoa</taxon>
        <taxon>Chordata</taxon>
        <taxon>Craniata</taxon>
        <taxon>Vertebrata</taxon>
        <taxon>Euteleostomi</taxon>
        <taxon>Actinopterygii</taxon>
        <taxon>Neopterygii</taxon>
        <taxon>Teleostei</taxon>
        <taxon>Neoteleostei</taxon>
        <taxon>Acanthomorphata</taxon>
        <taxon>Ovalentaria</taxon>
        <taxon>Atherinomorphae</taxon>
        <taxon>Cyprinodontiformes</taxon>
        <taxon>Goodeidae</taxon>
        <taxon>Crenichthys</taxon>
    </lineage>
</organism>
<feature type="compositionally biased region" description="Low complexity" evidence="1">
    <location>
        <begin position="18"/>
        <end position="35"/>
    </location>
</feature>
<gene>
    <name evidence="2" type="ORF">CRENBAI_014816</name>
</gene>
<evidence type="ECO:0000313" key="2">
    <source>
        <dbReference type="EMBL" id="KAK5600583.1"/>
    </source>
</evidence>
<reference evidence="2 3" key="1">
    <citation type="submission" date="2021-06" db="EMBL/GenBank/DDBJ databases">
        <authorList>
            <person name="Palmer J.M."/>
        </authorList>
    </citation>
    <scope>NUCLEOTIDE SEQUENCE [LARGE SCALE GENOMIC DNA]</scope>
    <source>
        <strain evidence="2 3">MEX-2019</strain>
        <tissue evidence="2">Muscle</tissue>
    </source>
</reference>